<keyword evidence="10" id="KW-1185">Reference proteome</keyword>
<dbReference type="Pfam" id="PF06167">
    <property type="entry name" value="Peptidase_M90"/>
    <property type="match status" value="1"/>
</dbReference>
<keyword evidence="6 8" id="KW-0862">Zinc</keyword>
<keyword evidence="4 8" id="KW-0479">Metal-binding</keyword>
<comment type="similarity">
    <text evidence="8">Belongs to the MtfA family.</text>
</comment>
<comment type="subunit">
    <text evidence="8">Interacts with Mlc.</text>
</comment>
<feature type="binding site" evidence="8">
    <location>
        <position position="151"/>
    </location>
    <ligand>
        <name>Zn(2+)</name>
        <dbReference type="ChEBI" id="CHEBI:29105"/>
    </ligand>
</feature>
<dbReference type="HAMAP" id="MF_01593">
    <property type="entry name" value="MtfA"/>
    <property type="match status" value="1"/>
</dbReference>
<evidence type="ECO:0000256" key="5">
    <source>
        <dbReference type="ARBA" id="ARBA00022801"/>
    </source>
</evidence>
<evidence type="ECO:0000256" key="2">
    <source>
        <dbReference type="ARBA" id="ARBA00022490"/>
    </source>
</evidence>
<dbReference type="RefSeq" id="WP_222160231.1">
    <property type="nucleotide sequence ID" value="NZ_CP081864.1"/>
</dbReference>
<dbReference type="EC" id="3.4.11.-" evidence="8"/>
<name>A0ABX9AQB2_9ENTR</name>
<comment type="cofactor">
    <cofactor evidence="8">
        <name>Zn(2+)</name>
        <dbReference type="ChEBI" id="CHEBI:29105"/>
    </cofactor>
    <text evidence="8">Binds 1 zinc ion per subunit.</text>
</comment>
<dbReference type="Gene3D" id="3.40.390.10">
    <property type="entry name" value="Collagenase (Catalytic Domain)"/>
    <property type="match status" value="1"/>
</dbReference>
<dbReference type="Proteomes" id="UP000825886">
    <property type="component" value="Chromosome"/>
</dbReference>
<dbReference type="InterPro" id="IPR057256">
    <property type="entry name" value="MtfA_enterob"/>
</dbReference>
<keyword evidence="1 8" id="KW-0031">Aminopeptidase</keyword>
<protein>
    <recommendedName>
        <fullName evidence="8">Mlc titration factor A</fullName>
    </recommendedName>
    <alternativeName>
        <fullName evidence="8">Probable zinc metallopeptidase MtfA</fullName>
        <ecNumber evidence="8">3.4.11.-</ecNumber>
    </alternativeName>
</protein>
<dbReference type="PANTHER" id="PTHR30164:SF2">
    <property type="entry name" value="PROTEIN MTFA"/>
    <property type="match status" value="1"/>
</dbReference>
<keyword evidence="3 8" id="KW-0645">Protease</keyword>
<keyword evidence="5 8" id="KW-0378">Hydrolase</keyword>
<dbReference type="EMBL" id="CP081864">
    <property type="protein sequence ID" value="QZN97212.1"/>
    <property type="molecule type" value="Genomic_DNA"/>
</dbReference>
<evidence type="ECO:0000256" key="3">
    <source>
        <dbReference type="ARBA" id="ARBA00022670"/>
    </source>
</evidence>
<dbReference type="InterPro" id="IPR024079">
    <property type="entry name" value="MetalloPept_cat_dom_sf"/>
</dbReference>
<evidence type="ECO:0000256" key="4">
    <source>
        <dbReference type="ARBA" id="ARBA00022723"/>
    </source>
</evidence>
<evidence type="ECO:0000313" key="9">
    <source>
        <dbReference type="EMBL" id="QZN97212.1"/>
    </source>
</evidence>
<evidence type="ECO:0000256" key="1">
    <source>
        <dbReference type="ARBA" id="ARBA00022438"/>
    </source>
</evidence>
<feature type="binding site" evidence="8">
    <location>
        <position position="147"/>
    </location>
    <ligand>
        <name>Zn(2+)</name>
        <dbReference type="ChEBI" id="CHEBI:29105"/>
    </ligand>
</feature>
<dbReference type="Gene3D" id="1.10.472.150">
    <property type="entry name" value="Glucose-regulated metallo-peptidase M90, N-terminal domain"/>
    <property type="match status" value="1"/>
</dbReference>
<comment type="function">
    <text evidence="8">Shows zinc-dependent metallopeptidase activity.</text>
</comment>
<feature type="binding site" evidence="8">
    <location>
        <position position="110"/>
    </location>
    <ligand>
        <name>Zn(2+)</name>
        <dbReference type="ChEBI" id="CHEBI:29105"/>
    </ligand>
</feature>
<comment type="function">
    <text evidence="8">Involved in the modulation of the activity of the glucose-phosphotransferase system (glucose-PTS). Interacts with the transcriptional repressor Mlc, preventing its interaction with DNA and leading to the modulation of expression of genes regulated by Mlc, including ptsG, which encodes the PTS system glucose-specific EIICB component.</text>
</comment>
<evidence type="ECO:0000256" key="7">
    <source>
        <dbReference type="ARBA" id="ARBA00023049"/>
    </source>
</evidence>
<accession>A0ABX9AQB2</accession>
<reference evidence="9 10" key="1">
    <citation type="submission" date="2021-08" db="EMBL/GenBank/DDBJ databases">
        <title>Culture and genomic analysis of Symbiopectobacterium purcellii sp. nov. gen. nov., isolated from the leafhopper Empoasca decipiens.</title>
        <authorList>
            <person name="Nadal-Jimenez P."/>
            <person name="Siozios S."/>
            <person name="Halliday N."/>
            <person name="Camara M."/>
            <person name="Hurst G.D.D."/>
        </authorList>
    </citation>
    <scope>NUCLEOTIDE SEQUENCE [LARGE SCALE GENOMIC DNA]</scope>
    <source>
        <strain evidence="9 10">SyEd1</strain>
    </source>
</reference>
<proteinExistence type="inferred from homology"/>
<feature type="binding site" evidence="8">
    <location>
        <position position="210"/>
    </location>
    <ligand>
        <name>Zn(2+)</name>
        <dbReference type="ChEBI" id="CHEBI:29105"/>
    </ligand>
</feature>
<dbReference type="NCBIfam" id="NF011939">
    <property type="entry name" value="PRK15410.1"/>
    <property type="match status" value="1"/>
</dbReference>
<evidence type="ECO:0000256" key="6">
    <source>
        <dbReference type="ARBA" id="ARBA00022833"/>
    </source>
</evidence>
<dbReference type="InterPro" id="IPR010384">
    <property type="entry name" value="MtfA_fam"/>
</dbReference>
<evidence type="ECO:0000256" key="8">
    <source>
        <dbReference type="HAMAP-Rule" id="MF_01593"/>
    </source>
</evidence>
<keyword evidence="7 8" id="KW-0482">Metalloprotease</keyword>
<dbReference type="CDD" id="cd20169">
    <property type="entry name" value="Peptidase_M90_mtfA"/>
    <property type="match status" value="1"/>
</dbReference>
<dbReference type="PANTHER" id="PTHR30164">
    <property type="entry name" value="MTFA PEPTIDASE"/>
    <property type="match status" value="1"/>
</dbReference>
<organism evidence="9 10">
    <name type="scientific">Symbiopectobacterium purcellii</name>
    <dbReference type="NCBI Taxonomy" id="2871826"/>
    <lineage>
        <taxon>Bacteria</taxon>
        <taxon>Pseudomonadati</taxon>
        <taxon>Pseudomonadota</taxon>
        <taxon>Gammaproteobacteria</taxon>
        <taxon>Enterobacterales</taxon>
        <taxon>Enterobacteriaceae</taxon>
    </lineage>
</organism>
<sequence>MKWPWKTQHAPESTPIQWQDALAIPLLAPLSDSEQQRLILLASDFLHQKRIIPLQGLALTSVMEQRIALLFCLPVLKLGIEWLNGFHEVLIYPGPFIVNDEWQDDIGLVHAGPVVQSGQSWDQGPIILNWQEVQDSFDLSGFNLVIHEVTHKLDIRNGGEATGVPPIPLRDVVEWETQLHAAMEALQDEIDQVGVDAASMDPYAAQDPTECFAVLSEYFFSAPELLFERFPTLYGCFSRFYQQDPLARLKSWQQANQRAPVLY</sequence>
<gene>
    <name evidence="8 9" type="primary">mtfA</name>
    <name evidence="9" type="ORF">K6K13_07600</name>
</gene>
<dbReference type="InterPro" id="IPR042252">
    <property type="entry name" value="MtfA_N"/>
</dbReference>
<comment type="subcellular location">
    <subcellularLocation>
        <location evidence="8">Cytoplasm</location>
    </subcellularLocation>
</comment>
<evidence type="ECO:0000313" key="10">
    <source>
        <dbReference type="Proteomes" id="UP000825886"/>
    </source>
</evidence>
<keyword evidence="2 8" id="KW-0963">Cytoplasm</keyword>
<dbReference type="SUPFAM" id="SSF55486">
    <property type="entry name" value="Metalloproteases ('zincins'), catalytic domain"/>
    <property type="match status" value="1"/>
</dbReference>